<dbReference type="AlphaFoldDB" id="A0A846QRX9"/>
<sequence>MQTTERPRMVVLGLDGMPLSLLRELCEAGVTPHLARLALSAQAHEMRAELPELSPVNWTSFATAAGPEEHGVFGFTRIDPRSYAVGIVDSTAVRVPTIFDRIGERGLSSRVVNLPNMYPARPMRGMLVAGFVAPELSRAVFPPFLAGQLRAMNYRLEADTVRGRDNHDLLLSELSATLDARLAALDLFWRDMAWDLFVFVLTEPDRLFHFLFPAMRDVAHPLHGACMELFRHLDRVAGALLERYDALPGPKRLVALADHGFTDLVTEVDMNAWLAGHGYLRLEGHALSELDASVITPSTTAFALDPGRIYLHTAERFARGRLGAVDAMALRHRLREELLRMEYAGRPVMRAVHLREELYPGPMAPFAPDLVCEAQPGMSLTAKFDGRSVFGLHGRSGAHAADGAFFYDSAGERAHTTRDAGRLVLDFFGCSTQY</sequence>
<gene>
    <name evidence="1" type="ORF">GGQ74_001574</name>
</gene>
<dbReference type="RefSeq" id="WP_167940943.1">
    <property type="nucleotide sequence ID" value="NZ_JAATJA010000001.1"/>
</dbReference>
<proteinExistence type="predicted"/>
<name>A0A846QRX9_9BACT</name>
<dbReference type="InterPro" id="IPR017850">
    <property type="entry name" value="Alkaline_phosphatase_core_sf"/>
</dbReference>
<dbReference type="Gene3D" id="3.40.720.10">
    <property type="entry name" value="Alkaline Phosphatase, subunit A"/>
    <property type="match status" value="1"/>
</dbReference>
<reference evidence="1 2" key="1">
    <citation type="submission" date="2020-03" db="EMBL/GenBank/DDBJ databases">
        <title>Genomic Encyclopedia of Type Strains, Phase IV (KMG-IV): sequencing the most valuable type-strain genomes for metagenomic binning, comparative biology and taxonomic classification.</title>
        <authorList>
            <person name="Goeker M."/>
        </authorList>
    </citation>
    <scope>NUCLEOTIDE SEQUENCE [LARGE SCALE GENOMIC DNA]</scope>
    <source>
        <strain evidence="1 2">DSM 24233</strain>
    </source>
</reference>
<dbReference type="InterPro" id="IPR002591">
    <property type="entry name" value="Phosphodiest/P_Trfase"/>
</dbReference>
<dbReference type="Pfam" id="PF01663">
    <property type="entry name" value="Phosphodiest"/>
    <property type="match status" value="1"/>
</dbReference>
<dbReference type="GO" id="GO:0016787">
    <property type="term" value="F:hydrolase activity"/>
    <property type="evidence" value="ECO:0007669"/>
    <property type="project" value="UniProtKB-KW"/>
</dbReference>
<dbReference type="Proteomes" id="UP000580856">
    <property type="component" value="Unassembled WGS sequence"/>
</dbReference>
<comment type="caution">
    <text evidence="1">The sequence shown here is derived from an EMBL/GenBank/DDBJ whole genome shotgun (WGS) entry which is preliminary data.</text>
</comment>
<accession>A0A846QRX9</accession>
<keyword evidence="2" id="KW-1185">Reference proteome</keyword>
<keyword evidence="1" id="KW-0378">Hydrolase</keyword>
<protein>
    <submittedName>
        <fullName evidence="1">Putative AlkP superfamily phosphohydrolase/phosphomutase</fullName>
    </submittedName>
</protein>
<dbReference type="EMBL" id="JAATJA010000001">
    <property type="protein sequence ID" value="NJB67934.1"/>
    <property type="molecule type" value="Genomic_DNA"/>
</dbReference>
<evidence type="ECO:0000313" key="1">
    <source>
        <dbReference type="EMBL" id="NJB67934.1"/>
    </source>
</evidence>
<dbReference type="SUPFAM" id="SSF53649">
    <property type="entry name" value="Alkaline phosphatase-like"/>
    <property type="match status" value="1"/>
</dbReference>
<organism evidence="1 2">
    <name type="scientific">Desulfobaculum xiamenense</name>
    <dbReference type="NCBI Taxonomy" id="995050"/>
    <lineage>
        <taxon>Bacteria</taxon>
        <taxon>Pseudomonadati</taxon>
        <taxon>Thermodesulfobacteriota</taxon>
        <taxon>Desulfovibrionia</taxon>
        <taxon>Desulfovibrionales</taxon>
        <taxon>Desulfovibrionaceae</taxon>
        <taxon>Desulfobaculum</taxon>
    </lineage>
</organism>
<evidence type="ECO:0000313" key="2">
    <source>
        <dbReference type="Proteomes" id="UP000580856"/>
    </source>
</evidence>